<keyword evidence="6 7" id="KW-0503">Monooxygenase</keyword>
<dbReference type="InterPro" id="IPR050196">
    <property type="entry name" value="Cytochrome_P450_Monoox"/>
</dbReference>
<dbReference type="Gene3D" id="1.10.630.10">
    <property type="entry name" value="Cytochrome P450"/>
    <property type="match status" value="1"/>
</dbReference>
<feature type="transmembrane region" description="Helical" evidence="9">
    <location>
        <begin position="6"/>
        <end position="25"/>
    </location>
</feature>
<comment type="similarity">
    <text evidence="1 7">Belongs to the cytochrome P450 family.</text>
</comment>
<evidence type="ECO:0000256" key="2">
    <source>
        <dbReference type="ARBA" id="ARBA00022617"/>
    </source>
</evidence>
<dbReference type="InterPro" id="IPR017972">
    <property type="entry name" value="Cyt_P450_CS"/>
</dbReference>
<keyword evidence="3 7" id="KW-0479">Metal-binding</keyword>
<dbReference type="Pfam" id="PF00067">
    <property type="entry name" value="p450"/>
    <property type="match status" value="1"/>
</dbReference>
<dbReference type="PRINTS" id="PR00463">
    <property type="entry name" value="EP450I"/>
</dbReference>
<evidence type="ECO:0000256" key="3">
    <source>
        <dbReference type="ARBA" id="ARBA00022723"/>
    </source>
</evidence>
<dbReference type="PANTHER" id="PTHR24291">
    <property type="entry name" value="CYTOCHROME P450 FAMILY 4"/>
    <property type="match status" value="1"/>
</dbReference>
<keyword evidence="4 7" id="KW-0560">Oxidoreductase</keyword>
<feature type="transmembrane region" description="Helical" evidence="9">
    <location>
        <begin position="46"/>
        <end position="68"/>
    </location>
</feature>
<keyword evidence="9" id="KW-0472">Membrane</keyword>
<comment type="caution">
    <text evidence="10">The sequence shown here is derived from an EMBL/GenBank/DDBJ whole genome shotgun (WGS) entry which is preliminary data.</text>
</comment>
<keyword evidence="9" id="KW-0812">Transmembrane</keyword>
<proteinExistence type="inferred from homology"/>
<dbReference type="InterPro" id="IPR002401">
    <property type="entry name" value="Cyt_P450_E_grp-I"/>
</dbReference>
<evidence type="ECO:0000256" key="6">
    <source>
        <dbReference type="ARBA" id="ARBA00023033"/>
    </source>
</evidence>
<evidence type="ECO:0000256" key="4">
    <source>
        <dbReference type="ARBA" id="ARBA00023002"/>
    </source>
</evidence>
<dbReference type="EMBL" id="JBHFEH010000108">
    <property type="protein sequence ID" value="KAL2046663.1"/>
    <property type="molecule type" value="Genomic_DNA"/>
</dbReference>
<dbReference type="InterPro" id="IPR001128">
    <property type="entry name" value="Cyt_P450"/>
</dbReference>
<gene>
    <name evidence="10" type="ORF">ABVK25_011635</name>
</gene>
<keyword evidence="5 7" id="KW-0408">Iron</keyword>
<reference evidence="10 11" key="1">
    <citation type="submission" date="2024-09" db="EMBL/GenBank/DDBJ databases">
        <title>Rethinking Asexuality: The Enigmatic Case of Functional Sexual Genes in Lepraria (Stereocaulaceae).</title>
        <authorList>
            <person name="Doellman M."/>
            <person name="Sun Y."/>
            <person name="Barcenas-Pena A."/>
            <person name="Lumbsch H.T."/>
            <person name="Grewe F."/>
        </authorList>
    </citation>
    <scope>NUCLEOTIDE SEQUENCE [LARGE SCALE GENOMIC DNA]</scope>
    <source>
        <strain evidence="10 11">Grewe 0041</strain>
    </source>
</reference>
<keyword evidence="11" id="KW-1185">Reference proteome</keyword>
<feature type="region of interest" description="Disordered" evidence="8">
    <location>
        <begin position="459"/>
        <end position="500"/>
    </location>
</feature>
<dbReference type="InterPro" id="IPR036396">
    <property type="entry name" value="Cyt_P450_sf"/>
</dbReference>
<keyword evidence="9" id="KW-1133">Transmembrane helix</keyword>
<dbReference type="PROSITE" id="PS00086">
    <property type="entry name" value="CYTOCHROME_P450"/>
    <property type="match status" value="1"/>
</dbReference>
<dbReference type="Proteomes" id="UP001590951">
    <property type="component" value="Unassembled WGS sequence"/>
</dbReference>
<evidence type="ECO:0000256" key="7">
    <source>
        <dbReference type="RuleBase" id="RU000461"/>
    </source>
</evidence>
<evidence type="ECO:0000313" key="11">
    <source>
        <dbReference type="Proteomes" id="UP001590951"/>
    </source>
</evidence>
<protein>
    <recommendedName>
        <fullName evidence="12">Cytochrome P450</fullName>
    </recommendedName>
</protein>
<accession>A0ABR4ALP5</accession>
<evidence type="ECO:0000256" key="8">
    <source>
        <dbReference type="SAM" id="MobiDB-lite"/>
    </source>
</evidence>
<dbReference type="SUPFAM" id="SSF48264">
    <property type="entry name" value="Cytochrome P450"/>
    <property type="match status" value="1"/>
</dbReference>
<keyword evidence="2 7" id="KW-0349">Heme</keyword>
<evidence type="ECO:0000256" key="1">
    <source>
        <dbReference type="ARBA" id="ARBA00010617"/>
    </source>
</evidence>
<dbReference type="PANTHER" id="PTHR24291:SF50">
    <property type="entry name" value="BIFUNCTIONAL ALBAFLAVENONE MONOOXYGENASE_TERPENE SYNTHASE"/>
    <property type="match status" value="1"/>
</dbReference>
<evidence type="ECO:0000313" key="10">
    <source>
        <dbReference type="EMBL" id="KAL2046663.1"/>
    </source>
</evidence>
<dbReference type="PRINTS" id="PR00385">
    <property type="entry name" value="P450"/>
</dbReference>
<evidence type="ECO:0008006" key="12">
    <source>
        <dbReference type="Google" id="ProtNLM"/>
    </source>
</evidence>
<sequence>MPLQDIDPVHAAVAAATFTAILLCYSQIRAFQHNIAEARSTGFKYVVLPFFLFGAPGAIASPLLLPLLKLLPERWTERWLPLLMSASRGWHDGYGPFRAIGADTFVAVSSSRNILFTCDPEAVNHILRSNAFDKPMDLLNILNVFGPTMTGTSNQESRLYRKITTPFFNENSMQQIWTRSLDGAQAALKVLVGSQKSRHVEEMRPTLAKLSLYLVNAVCFESDKDCADELQDCSDISSSHNMSYSHAMHTMLDHFATIFLTPSWLLKTSPLTVHKKAGQASIELLKYMEDLRDSKKKDIESGKTRKGSTILDLIVRAGEPPDNHPTPVLQPSAVIGNIFIFMFAGHEANANTLTFAILLLACHPSLQQLLQDDIDNILGRSAYSHQNWCYESLYPLLSESMVGAIINEALRIATVLPFLPKAVPKDSPQSINISNSTHVIPANTLVLINTSAVHRHPKFWPEPRSPLSPANNPNPVASFNPQHWLPSRDTLSEKGGRSKGLLRPQPGTFVPFSDGSRGCLGKKFALVELCALITRIFSEYSVELAVRGLKLDADRAEMKREWDKVRAVAEHNLSAGVEFGMSLRLTAPLPVTFVKRGEERFAQL</sequence>
<organism evidence="10 11">
    <name type="scientific">Lepraria finkii</name>
    <dbReference type="NCBI Taxonomy" id="1340010"/>
    <lineage>
        <taxon>Eukaryota</taxon>
        <taxon>Fungi</taxon>
        <taxon>Dikarya</taxon>
        <taxon>Ascomycota</taxon>
        <taxon>Pezizomycotina</taxon>
        <taxon>Lecanoromycetes</taxon>
        <taxon>OSLEUM clade</taxon>
        <taxon>Lecanoromycetidae</taxon>
        <taxon>Lecanorales</taxon>
        <taxon>Lecanorineae</taxon>
        <taxon>Stereocaulaceae</taxon>
        <taxon>Lepraria</taxon>
    </lineage>
</organism>
<evidence type="ECO:0000256" key="5">
    <source>
        <dbReference type="ARBA" id="ARBA00023004"/>
    </source>
</evidence>
<name>A0ABR4ALP5_9LECA</name>
<evidence type="ECO:0000256" key="9">
    <source>
        <dbReference type="SAM" id="Phobius"/>
    </source>
</evidence>
<feature type="compositionally biased region" description="Polar residues" evidence="8">
    <location>
        <begin position="468"/>
        <end position="481"/>
    </location>
</feature>